<dbReference type="RefSeq" id="XP_022580989.1">
    <property type="nucleotide sequence ID" value="XM_022727442.1"/>
</dbReference>
<evidence type="ECO:0000313" key="2">
    <source>
        <dbReference type="Proteomes" id="UP000184188"/>
    </source>
</evidence>
<sequence length="176" mass="20204">MNAANLLSTQARLYQEEIRSNETKPLSDRCLRHSPDMESHLFPLPQNTKRSGLKSRTQRRYSVLCTLYLDDRDLDRLRHSWKHCICNYATEKTRATNWRIISDAPEGSLQQFHLVSVTSRPALSANKQTSVSSQFPRKKTGCFLARARHMWDEFNPSMTTNACLVATDPATESECL</sequence>
<evidence type="ECO:0000313" key="1">
    <source>
        <dbReference type="EMBL" id="OJJ46479.1"/>
    </source>
</evidence>
<gene>
    <name evidence="1" type="ORF">ASPZODRAFT_1963883</name>
</gene>
<reference evidence="2" key="1">
    <citation type="journal article" date="2017" name="Genome Biol.">
        <title>Comparative genomics reveals high biological diversity and specific adaptations in the industrially and medically important fungal genus Aspergillus.</title>
        <authorList>
            <person name="de Vries R.P."/>
            <person name="Riley R."/>
            <person name="Wiebenga A."/>
            <person name="Aguilar-Osorio G."/>
            <person name="Amillis S."/>
            <person name="Uchima C.A."/>
            <person name="Anderluh G."/>
            <person name="Asadollahi M."/>
            <person name="Askin M."/>
            <person name="Barry K."/>
            <person name="Battaglia E."/>
            <person name="Bayram O."/>
            <person name="Benocci T."/>
            <person name="Braus-Stromeyer S.A."/>
            <person name="Caldana C."/>
            <person name="Canovas D."/>
            <person name="Cerqueira G.C."/>
            <person name="Chen F."/>
            <person name="Chen W."/>
            <person name="Choi C."/>
            <person name="Clum A."/>
            <person name="Dos Santos R.A."/>
            <person name="Damasio A.R."/>
            <person name="Diallinas G."/>
            <person name="Emri T."/>
            <person name="Fekete E."/>
            <person name="Flipphi M."/>
            <person name="Freyberg S."/>
            <person name="Gallo A."/>
            <person name="Gournas C."/>
            <person name="Habgood R."/>
            <person name="Hainaut M."/>
            <person name="Harispe M.L."/>
            <person name="Henrissat B."/>
            <person name="Hilden K.S."/>
            <person name="Hope R."/>
            <person name="Hossain A."/>
            <person name="Karabika E."/>
            <person name="Karaffa L."/>
            <person name="Karanyi Z."/>
            <person name="Krasevec N."/>
            <person name="Kuo A."/>
            <person name="Kusch H."/>
            <person name="LaButti K."/>
            <person name="Lagendijk E.L."/>
            <person name="Lapidus A."/>
            <person name="Levasseur A."/>
            <person name="Lindquist E."/>
            <person name="Lipzen A."/>
            <person name="Logrieco A.F."/>
            <person name="MacCabe A."/>
            <person name="Maekelae M.R."/>
            <person name="Malavazi I."/>
            <person name="Melin P."/>
            <person name="Meyer V."/>
            <person name="Mielnichuk N."/>
            <person name="Miskei M."/>
            <person name="Molnar A.P."/>
            <person name="Mule G."/>
            <person name="Ngan C.Y."/>
            <person name="Orejas M."/>
            <person name="Orosz E."/>
            <person name="Ouedraogo J.P."/>
            <person name="Overkamp K.M."/>
            <person name="Park H.-S."/>
            <person name="Perrone G."/>
            <person name="Piumi F."/>
            <person name="Punt P.J."/>
            <person name="Ram A.F."/>
            <person name="Ramon A."/>
            <person name="Rauscher S."/>
            <person name="Record E."/>
            <person name="Riano-Pachon D.M."/>
            <person name="Robert V."/>
            <person name="Roehrig J."/>
            <person name="Ruller R."/>
            <person name="Salamov A."/>
            <person name="Salih N.S."/>
            <person name="Samson R.A."/>
            <person name="Sandor E."/>
            <person name="Sanguinetti M."/>
            <person name="Schuetze T."/>
            <person name="Sepcic K."/>
            <person name="Shelest E."/>
            <person name="Sherlock G."/>
            <person name="Sophianopoulou V."/>
            <person name="Squina F.M."/>
            <person name="Sun H."/>
            <person name="Susca A."/>
            <person name="Todd R.B."/>
            <person name="Tsang A."/>
            <person name="Unkles S.E."/>
            <person name="van de Wiele N."/>
            <person name="van Rossen-Uffink D."/>
            <person name="Oliveira J.V."/>
            <person name="Vesth T.C."/>
            <person name="Visser J."/>
            <person name="Yu J.-H."/>
            <person name="Zhou M."/>
            <person name="Andersen M.R."/>
            <person name="Archer D.B."/>
            <person name="Baker S.E."/>
            <person name="Benoit I."/>
            <person name="Brakhage A.A."/>
            <person name="Braus G.H."/>
            <person name="Fischer R."/>
            <person name="Frisvad J.C."/>
            <person name="Goldman G.H."/>
            <person name="Houbraken J."/>
            <person name="Oakley B."/>
            <person name="Pocsi I."/>
            <person name="Scazzocchio C."/>
            <person name="Seiboth B."/>
            <person name="vanKuyk P.A."/>
            <person name="Wortman J."/>
            <person name="Dyer P.S."/>
            <person name="Grigoriev I.V."/>
        </authorList>
    </citation>
    <scope>NUCLEOTIDE SEQUENCE [LARGE SCALE GENOMIC DNA]</scope>
    <source>
        <strain evidence="2">CBS 506.65</strain>
    </source>
</reference>
<keyword evidence="2" id="KW-1185">Reference proteome</keyword>
<name>A0A1L9SH09_9EURO</name>
<proteinExistence type="predicted"/>
<dbReference type="GeneID" id="34613906"/>
<dbReference type="VEuPathDB" id="FungiDB:ASPZODRAFT_1963883"/>
<protein>
    <submittedName>
        <fullName evidence="1">Uncharacterized protein</fullName>
    </submittedName>
</protein>
<dbReference type="Proteomes" id="UP000184188">
    <property type="component" value="Unassembled WGS sequence"/>
</dbReference>
<accession>A0A1L9SH09</accession>
<dbReference type="EMBL" id="KV878342">
    <property type="protein sequence ID" value="OJJ46479.1"/>
    <property type="molecule type" value="Genomic_DNA"/>
</dbReference>
<dbReference type="AlphaFoldDB" id="A0A1L9SH09"/>
<organism evidence="1 2">
    <name type="scientific">Penicilliopsis zonata CBS 506.65</name>
    <dbReference type="NCBI Taxonomy" id="1073090"/>
    <lineage>
        <taxon>Eukaryota</taxon>
        <taxon>Fungi</taxon>
        <taxon>Dikarya</taxon>
        <taxon>Ascomycota</taxon>
        <taxon>Pezizomycotina</taxon>
        <taxon>Eurotiomycetes</taxon>
        <taxon>Eurotiomycetidae</taxon>
        <taxon>Eurotiales</taxon>
        <taxon>Aspergillaceae</taxon>
        <taxon>Penicilliopsis</taxon>
    </lineage>
</organism>